<gene>
    <name evidence="2" type="ORF">IOE58_13680</name>
</gene>
<organism evidence="2 3">
    <name type="scientific">Brachybacterium epidermidis</name>
    <dbReference type="NCBI Taxonomy" id="2781983"/>
    <lineage>
        <taxon>Bacteria</taxon>
        <taxon>Bacillati</taxon>
        <taxon>Actinomycetota</taxon>
        <taxon>Actinomycetes</taxon>
        <taxon>Micrococcales</taxon>
        <taxon>Dermabacteraceae</taxon>
        <taxon>Brachybacterium</taxon>
    </lineage>
</organism>
<evidence type="ECO:0000256" key="1">
    <source>
        <dbReference type="SAM" id="Phobius"/>
    </source>
</evidence>
<dbReference type="EMBL" id="JADEYR010000023">
    <property type="protein sequence ID" value="MBE9405176.1"/>
    <property type="molecule type" value="Genomic_DNA"/>
</dbReference>
<feature type="transmembrane region" description="Helical" evidence="1">
    <location>
        <begin position="118"/>
        <end position="137"/>
    </location>
</feature>
<name>A0ABR9W420_9MICO</name>
<feature type="transmembrane region" description="Helical" evidence="1">
    <location>
        <begin position="165"/>
        <end position="185"/>
    </location>
</feature>
<feature type="transmembrane region" description="Helical" evidence="1">
    <location>
        <begin position="24"/>
        <end position="43"/>
    </location>
</feature>
<feature type="transmembrane region" description="Helical" evidence="1">
    <location>
        <begin position="144"/>
        <end position="159"/>
    </location>
</feature>
<dbReference type="InterPro" id="IPR049500">
    <property type="entry name" value="Peptidase_M50B-like"/>
</dbReference>
<keyword evidence="1" id="KW-0472">Membrane</keyword>
<reference evidence="2 3" key="1">
    <citation type="submission" date="2020-10" db="EMBL/GenBank/DDBJ databases">
        <title>Draft genome and description of Brachybacterium epidermidis sp nov.</title>
        <authorList>
            <person name="Boxberger M."/>
            <person name="La Scola B."/>
        </authorList>
    </citation>
    <scope>NUCLEOTIDE SEQUENCE [LARGE SCALE GENOMIC DNA]</scope>
    <source>
        <strain evidence="2 3">Marseille-Q2903</strain>
    </source>
</reference>
<feature type="transmembrane region" description="Helical" evidence="1">
    <location>
        <begin position="94"/>
        <end position="112"/>
    </location>
</feature>
<dbReference type="Pfam" id="PF13398">
    <property type="entry name" value="Peptidase_M50B"/>
    <property type="match status" value="1"/>
</dbReference>
<sequence>MDLQALARAVGERVAPGAPAEAGWWLPVSLLVAAVVVTAPPLWRLTRPAVTIVHELGHAFVGILVGRRFTGFVVSSDMSGHAVTVGPRRGIGRVLTLWAGYPAPAILGAGLVQLALRGWAGAALFAVLVVLVVSLLFTRSVHTVLAVLAAAAATGALWWRGSPGLVTALTLAAGAFLLLGAWRHLGAVLSSRRRTEDPAHLAQVTGIPAMLWSLTFMLIIGACTVWAGATLSPLLP</sequence>
<keyword evidence="3" id="KW-1185">Reference proteome</keyword>
<accession>A0ABR9W420</accession>
<evidence type="ECO:0000313" key="2">
    <source>
        <dbReference type="EMBL" id="MBE9405176.1"/>
    </source>
</evidence>
<evidence type="ECO:0000313" key="3">
    <source>
        <dbReference type="Proteomes" id="UP000644727"/>
    </source>
</evidence>
<proteinExistence type="predicted"/>
<comment type="caution">
    <text evidence="2">The sequence shown here is derived from an EMBL/GenBank/DDBJ whole genome shotgun (WGS) entry which is preliminary data.</text>
</comment>
<protein>
    <submittedName>
        <fullName evidence="2">M50 family metallopeptidase</fullName>
    </submittedName>
</protein>
<feature type="transmembrane region" description="Helical" evidence="1">
    <location>
        <begin position="206"/>
        <end position="229"/>
    </location>
</feature>
<dbReference type="Proteomes" id="UP000644727">
    <property type="component" value="Unassembled WGS sequence"/>
</dbReference>
<keyword evidence="1" id="KW-1133">Transmembrane helix</keyword>
<keyword evidence="1" id="KW-0812">Transmembrane</keyword>
<dbReference type="RefSeq" id="WP_193866907.1">
    <property type="nucleotide sequence ID" value="NZ_JADEYR010000023.1"/>
</dbReference>